<gene>
    <name evidence="2" type="primary">LOC111816977</name>
</gene>
<sequence length="75" mass="8362">MEILVIGVVAVLLLVTVVITCILCCFSYDSKTQDPQGGPGHSFTVATFRRESSFFTRTESRAQPLQSSQDFWITM</sequence>
<name>A0A6P6EIK3_OCTDE</name>
<dbReference type="RefSeq" id="XP_023571873.1">
    <property type="nucleotide sequence ID" value="XM_023716105.1"/>
</dbReference>
<dbReference type="InterPro" id="IPR054161">
    <property type="entry name" value="SPAR"/>
</dbReference>
<dbReference type="OrthoDB" id="9832609at2759"/>
<evidence type="ECO:0000313" key="1">
    <source>
        <dbReference type="Proteomes" id="UP000515203"/>
    </source>
</evidence>
<dbReference type="AlphaFoldDB" id="A0A6P6EIK3"/>
<reference evidence="2" key="1">
    <citation type="submission" date="2025-08" db="UniProtKB">
        <authorList>
            <consortium name="RefSeq"/>
        </authorList>
    </citation>
    <scope>IDENTIFICATION</scope>
</reference>
<dbReference type="GeneID" id="111816977"/>
<proteinExistence type="predicted"/>
<keyword evidence="1" id="KW-1185">Reference proteome</keyword>
<protein>
    <submittedName>
        <fullName evidence="2">Small regulatory polypeptide of amino acid response-like</fullName>
    </submittedName>
</protein>
<evidence type="ECO:0000313" key="2">
    <source>
        <dbReference type="RefSeq" id="XP_023571873.1"/>
    </source>
</evidence>
<dbReference type="InParanoid" id="A0A6P6EIK3"/>
<organism evidence="1 2">
    <name type="scientific">Octodon degus</name>
    <name type="common">Degu</name>
    <name type="synonym">Sciurus degus</name>
    <dbReference type="NCBI Taxonomy" id="10160"/>
    <lineage>
        <taxon>Eukaryota</taxon>
        <taxon>Metazoa</taxon>
        <taxon>Chordata</taxon>
        <taxon>Craniata</taxon>
        <taxon>Vertebrata</taxon>
        <taxon>Euteleostomi</taxon>
        <taxon>Mammalia</taxon>
        <taxon>Eutheria</taxon>
        <taxon>Euarchontoglires</taxon>
        <taxon>Glires</taxon>
        <taxon>Rodentia</taxon>
        <taxon>Hystricomorpha</taxon>
        <taxon>Octodontidae</taxon>
        <taxon>Octodon</taxon>
    </lineage>
</organism>
<dbReference type="Proteomes" id="UP000515203">
    <property type="component" value="Unplaced"/>
</dbReference>
<dbReference type="Pfam" id="PF22004">
    <property type="entry name" value="SPAR"/>
    <property type="match status" value="1"/>
</dbReference>
<accession>A0A6P6EIK3</accession>